<organism evidence="2 3">
    <name type="scientific">Austropuccinia psidii MF-1</name>
    <dbReference type="NCBI Taxonomy" id="1389203"/>
    <lineage>
        <taxon>Eukaryota</taxon>
        <taxon>Fungi</taxon>
        <taxon>Dikarya</taxon>
        <taxon>Basidiomycota</taxon>
        <taxon>Pucciniomycotina</taxon>
        <taxon>Pucciniomycetes</taxon>
        <taxon>Pucciniales</taxon>
        <taxon>Sphaerophragmiaceae</taxon>
        <taxon>Austropuccinia</taxon>
    </lineage>
</organism>
<sequence>MVFCVAKRSRWEEMKSQRKDLDKPQSPEKEAGRPEPEGPRDEFAARLKEKNHDKTKNVVEDQASKLTVDHIRRRNLENHEQACKTAMPKGVWRLVQERKAIDDGYNGWMLPERIISLNTVLQTKPKIKMHGTSITKKASNQPMSL</sequence>
<feature type="compositionally biased region" description="Basic and acidic residues" evidence="1">
    <location>
        <begin position="9"/>
        <end position="56"/>
    </location>
</feature>
<evidence type="ECO:0000313" key="3">
    <source>
        <dbReference type="Proteomes" id="UP000765509"/>
    </source>
</evidence>
<comment type="caution">
    <text evidence="2">The sequence shown here is derived from an EMBL/GenBank/DDBJ whole genome shotgun (WGS) entry which is preliminary data.</text>
</comment>
<reference evidence="2" key="1">
    <citation type="submission" date="2021-03" db="EMBL/GenBank/DDBJ databases">
        <title>Draft genome sequence of rust myrtle Austropuccinia psidii MF-1, a brazilian biotype.</title>
        <authorList>
            <person name="Quecine M.C."/>
            <person name="Pachon D.M.R."/>
            <person name="Bonatelli M.L."/>
            <person name="Correr F.H."/>
            <person name="Franceschini L.M."/>
            <person name="Leite T.F."/>
            <person name="Margarido G.R.A."/>
            <person name="Almeida C.A."/>
            <person name="Ferrarezi J.A."/>
            <person name="Labate C.A."/>
        </authorList>
    </citation>
    <scope>NUCLEOTIDE SEQUENCE</scope>
    <source>
        <strain evidence="2">MF-1</strain>
    </source>
</reference>
<gene>
    <name evidence="2" type="ORF">O181_090031</name>
</gene>
<feature type="region of interest" description="Disordered" evidence="1">
    <location>
        <begin position="1"/>
        <end position="56"/>
    </location>
</feature>
<name>A0A9Q3IUL5_9BASI</name>
<protein>
    <submittedName>
        <fullName evidence="2">Uncharacterized protein</fullName>
    </submittedName>
</protein>
<keyword evidence="3" id="KW-1185">Reference proteome</keyword>
<dbReference type="AlphaFoldDB" id="A0A9Q3IUL5"/>
<dbReference type="OrthoDB" id="10253254at2759"/>
<proteinExistence type="predicted"/>
<evidence type="ECO:0000313" key="2">
    <source>
        <dbReference type="EMBL" id="MBW0550316.1"/>
    </source>
</evidence>
<dbReference type="Proteomes" id="UP000765509">
    <property type="component" value="Unassembled WGS sequence"/>
</dbReference>
<accession>A0A9Q3IUL5</accession>
<dbReference type="EMBL" id="AVOT02055844">
    <property type="protein sequence ID" value="MBW0550316.1"/>
    <property type="molecule type" value="Genomic_DNA"/>
</dbReference>
<evidence type="ECO:0000256" key="1">
    <source>
        <dbReference type="SAM" id="MobiDB-lite"/>
    </source>
</evidence>